<evidence type="ECO:0000256" key="1">
    <source>
        <dbReference type="ARBA" id="ARBA00004162"/>
    </source>
</evidence>
<dbReference type="AlphaFoldDB" id="A0A221I0W0"/>
<keyword evidence="9" id="KW-1015">Disulfide bond</keyword>
<dbReference type="GO" id="GO:0005886">
    <property type="term" value="C:plasma membrane"/>
    <property type="evidence" value="ECO:0007669"/>
    <property type="project" value="UniProtKB-SubCell"/>
</dbReference>
<feature type="signal peptide" evidence="12">
    <location>
        <begin position="1"/>
        <end position="35"/>
    </location>
</feature>
<dbReference type="GO" id="GO:0005524">
    <property type="term" value="F:ATP binding"/>
    <property type="evidence" value="ECO:0007669"/>
    <property type="project" value="UniProtKB-KW"/>
</dbReference>
<feature type="compositionally biased region" description="Pro residues" evidence="10">
    <location>
        <begin position="253"/>
        <end position="265"/>
    </location>
</feature>
<evidence type="ECO:0000256" key="12">
    <source>
        <dbReference type="SAM" id="SignalP"/>
    </source>
</evidence>
<feature type="compositionally biased region" description="Polar residues" evidence="10">
    <location>
        <begin position="311"/>
        <end position="337"/>
    </location>
</feature>
<dbReference type="InterPro" id="IPR056562">
    <property type="entry name" value="LysM2_CERK1_LYK3_4_5"/>
</dbReference>
<keyword evidence="8 11" id="KW-0472">Membrane</keyword>
<reference evidence="14" key="1">
    <citation type="journal article" date="2017" name="J. ISSAAS">
        <title>Parallel loss of symbiosis genes in relatives of nitrogen-fixing non-legume Parasponia.</title>
        <authorList>
            <person name="van Velzen R."/>
            <person name="Holmer R."/>
            <person name="Bu F."/>
            <person name="Rutten L."/>
            <person name="Van Zeijl A."/>
            <person name="Liu W."/>
            <person name="Santuari L."/>
            <person name="Cao Q."/>
            <person name="Sharma T."/>
            <person name="Shen D."/>
            <person name="Roswanjaya Y."/>
            <person name="Wardhani T."/>
            <person name="Kalhor M.S."/>
            <person name="Jansen J."/>
            <person name="Van den Hoogen J."/>
            <person name="Gungor B."/>
            <person name="Hartog M."/>
            <person name="Hontelez J."/>
            <person name="Verver J."/>
            <person name="Yang W.-C."/>
            <person name="Schijlen E."/>
            <person name="Repin R."/>
            <person name="Schilthuizen M."/>
            <person name="Schranz E."/>
            <person name="Heidstra R."/>
            <person name="Miyata K."/>
            <person name="Fedorova E."/>
            <person name="Kohlen W."/>
            <person name="Bisseling T."/>
            <person name="Smit S."/>
            <person name="Geurts R."/>
        </authorList>
    </citation>
    <scope>NUCLEOTIDE SEQUENCE</scope>
</reference>
<dbReference type="GO" id="GO:0004672">
    <property type="term" value="F:protein kinase activity"/>
    <property type="evidence" value="ECO:0007669"/>
    <property type="project" value="InterPro"/>
</dbReference>
<feature type="transmembrane region" description="Helical" evidence="11">
    <location>
        <begin position="279"/>
        <end position="300"/>
    </location>
</feature>
<evidence type="ECO:0000256" key="9">
    <source>
        <dbReference type="ARBA" id="ARBA00023157"/>
    </source>
</evidence>
<dbReference type="EMBL" id="KY786191">
    <property type="protein sequence ID" value="ASM47241.1"/>
    <property type="molecule type" value="Genomic_DNA"/>
</dbReference>
<dbReference type="FunFam" id="1.10.510.10:FF:000468">
    <property type="entry name" value="PTI1-like tyrosine-protein kinase 3"/>
    <property type="match status" value="1"/>
</dbReference>
<dbReference type="InterPro" id="IPR036779">
    <property type="entry name" value="LysM_dom_sf"/>
</dbReference>
<evidence type="ECO:0000259" key="13">
    <source>
        <dbReference type="PROSITE" id="PS50011"/>
    </source>
</evidence>
<sequence length="680" mass="75853">MRDGMKMKMKMKMKMMVMVMAMAMVIVIQMKATSGQQSYVNNHQLDCYNHFNSTDGYVCNGVAPSCLSYLTFRSSPPNYNSPVSIAYLLDSDATLIAKANNISDVDTIPTDRLVIVPVNCSCAGRSYYQHNASYLLKRRSETYFSVANNTYQGLTTCQALMSQNSYGDRNLSVNLDLHIPLRCACPTANQTVKYLLVYLVTWHDDIPSIAARFRVQPQSLLDANRLSSGDIIYPFTPLLVPLTTDPSQILQPEEPPSPPPPPTPQSIPANNSKSSSNKWVLVGAAALLVLLLLALSAFLLRRRCRKPKPQPLSTSFPPEKNNNIVSNDHSPLPETTKSSSISWSSSLGVRSAVESLTLYKLEEVQRATDSFSETNKIRGSVYRGRFKGDEAAIKVMKGDVSDEINILKRINHSSIIRLSGFCVSGGNTYLVYEYAESGSLSDLLHLHPPTKLKLPWKQRVEIAHDVADALNYLHNFAHPPYIHKNLKSSNILLDANLRAKLSNFGLATQTRVVTGHDDDDQAQLHLTRHVVGTQGYMAPEYIESGLVTPKLDVFAFGVIILELLSGKPASPEQEANYNNKDNNNNNQREELLSESIRNVLEGDNVRDKLRDFMDPALRLDYPFDLAFSMAQLAKRCVARDLNSRPEITEAFMTLSKILSSTRDWDPSDELQHSRSMSNGR</sequence>
<dbReference type="InterPro" id="IPR056561">
    <property type="entry name" value="NFP_LYK_LysM1"/>
</dbReference>
<dbReference type="Gene3D" id="3.30.200.20">
    <property type="entry name" value="Phosphorylase Kinase, domain 1"/>
    <property type="match status" value="1"/>
</dbReference>
<evidence type="ECO:0000256" key="11">
    <source>
        <dbReference type="SAM" id="Phobius"/>
    </source>
</evidence>
<dbReference type="CDD" id="cd00118">
    <property type="entry name" value="LysM"/>
    <property type="match status" value="1"/>
</dbReference>
<evidence type="ECO:0000256" key="4">
    <source>
        <dbReference type="ARBA" id="ARBA00022729"/>
    </source>
</evidence>
<evidence type="ECO:0000256" key="8">
    <source>
        <dbReference type="ARBA" id="ARBA00023136"/>
    </source>
</evidence>
<dbReference type="InterPro" id="IPR052611">
    <property type="entry name" value="Plant_RLK_LysM"/>
</dbReference>
<dbReference type="PROSITE" id="PS50011">
    <property type="entry name" value="PROTEIN_KINASE_DOM"/>
    <property type="match status" value="1"/>
</dbReference>
<evidence type="ECO:0000256" key="7">
    <source>
        <dbReference type="ARBA" id="ARBA00022989"/>
    </source>
</evidence>
<dbReference type="Pfam" id="PF23472">
    <property type="entry name" value="LysM2_CERK1_LYK3_4_5"/>
    <property type="match status" value="1"/>
</dbReference>
<dbReference type="Pfam" id="PF23446">
    <property type="entry name" value="LysM1_NFP_LYK"/>
    <property type="match status" value="1"/>
</dbReference>
<name>A0A221I0W0_9ROSA</name>
<keyword evidence="14" id="KW-0808">Transferase</keyword>
<evidence type="ECO:0000256" key="3">
    <source>
        <dbReference type="ARBA" id="ARBA00022692"/>
    </source>
</evidence>
<accession>A0A221I0W0</accession>
<feature type="region of interest" description="Disordered" evidence="10">
    <location>
        <begin position="246"/>
        <end position="271"/>
    </location>
</feature>
<keyword evidence="7 11" id="KW-1133">Transmembrane helix</keyword>
<gene>
    <name evidence="14" type="primary">LYK10</name>
</gene>
<feature type="domain" description="Protein kinase" evidence="13">
    <location>
        <begin position="350"/>
        <end position="658"/>
    </location>
</feature>
<dbReference type="InterPro" id="IPR011009">
    <property type="entry name" value="Kinase-like_dom_sf"/>
</dbReference>
<evidence type="ECO:0000256" key="2">
    <source>
        <dbReference type="ARBA" id="ARBA00022475"/>
    </source>
</evidence>
<keyword evidence="5" id="KW-0547">Nucleotide-binding</keyword>
<dbReference type="InterPro" id="IPR056563">
    <property type="entry name" value="LysM3_LYK4_5"/>
</dbReference>
<feature type="region of interest" description="Disordered" evidence="10">
    <location>
        <begin position="308"/>
        <end position="341"/>
    </location>
</feature>
<keyword evidence="4 12" id="KW-0732">Signal</keyword>
<feature type="chain" id="PRO_5013098323" evidence="12">
    <location>
        <begin position="36"/>
        <end position="680"/>
    </location>
</feature>
<dbReference type="Pfam" id="PF23473">
    <property type="entry name" value="LysM3_LYK4_5"/>
    <property type="match status" value="1"/>
</dbReference>
<dbReference type="InterPro" id="IPR000719">
    <property type="entry name" value="Prot_kinase_dom"/>
</dbReference>
<proteinExistence type="predicted"/>
<keyword evidence="14" id="KW-0675">Receptor</keyword>
<dbReference type="Pfam" id="PF00069">
    <property type="entry name" value="Pkinase"/>
    <property type="match status" value="1"/>
</dbReference>
<comment type="subcellular location">
    <subcellularLocation>
        <location evidence="1">Cell membrane</location>
        <topology evidence="1">Single-pass membrane protein</topology>
    </subcellularLocation>
</comment>
<dbReference type="PANTHER" id="PTHR45927">
    <property type="entry name" value="LYSM-DOMAIN RECEPTOR-LIKE KINASE-RELATED"/>
    <property type="match status" value="1"/>
</dbReference>
<dbReference type="PANTHER" id="PTHR45927:SF6">
    <property type="entry name" value="PROTEIN LYK5"/>
    <property type="match status" value="1"/>
</dbReference>
<keyword evidence="2" id="KW-1003">Cell membrane</keyword>
<keyword evidence="14" id="KW-0418">Kinase</keyword>
<dbReference type="Gene3D" id="3.10.350.10">
    <property type="entry name" value="LysM domain"/>
    <property type="match status" value="1"/>
</dbReference>
<dbReference type="SUPFAM" id="SSF56112">
    <property type="entry name" value="Protein kinase-like (PK-like)"/>
    <property type="match status" value="1"/>
</dbReference>
<organism evidence="14">
    <name type="scientific">Parasponia rugosa</name>
    <dbReference type="NCBI Taxonomy" id="1603294"/>
    <lineage>
        <taxon>Eukaryota</taxon>
        <taxon>Viridiplantae</taxon>
        <taxon>Streptophyta</taxon>
        <taxon>Embryophyta</taxon>
        <taxon>Tracheophyta</taxon>
        <taxon>Spermatophyta</taxon>
        <taxon>Magnoliopsida</taxon>
        <taxon>eudicotyledons</taxon>
        <taxon>Gunneridae</taxon>
        <taxon>Pentapetalae</taxon>
        <taxon>rosids</taxon>
        <taxon>fabids</taxon>
        <taxon>Rosales</taxon>
        <taxon>Cannabaceae</taxon>
        <taxon>Parasponia</taxon>
    </lineage>
</organism>
<dbReference type="InterPro" id="IPR018392">
    <property type="entry name" value="LysM"/>
</dbReference>
<evidence type="ECO:0000256" key="6">
    <source>
        <dbReference type="ARBA" id="ARBA00022840"/>
    </source>
</evidence>
<keyword evidence="3 11" id="KW-0812">Transmembrane</keyword>
<keyword evidence="6" id="KW-0067">ATP-binding</keyword>
<dbReference type="GO" id="GO:0051707">
    <property type="term" value="P:response to other organism"/>
    <property type="evidence" value="ECO:0007669"/>
    <property type="project" value="UniProtKB-ARBA"/>
</dbReference>
<evidence type="ECO:0000256" key="10">
    <source>
        <dbReference type="SAM" id="MobiDB-lite"/>
    </source>
</evidence>
<dbReference type="Gene3D" id="1.10.510.10">
    <property type="entry name" value="Transferase(Phosphotransferase) domain 1"/>
    <property type="match status" value="1"/>
</dbReference>
<evidence type="ECO:0000256" key="5">
    <source>
        <dbReference type="ARBA" id="ARBA00022741"/>
    </source>
</evidence>
<evidence type="ECO:0000313" key="14">
    <source>
        <dbReference type="EMBL" id="ASM47241.1"/>
    </source>
</evidence>
<protein>
    <submittedName>
        <fullName evidence="14">Lysm-containing receptor kinase 10</fullName>
    </submittedName>
</protein>